<dbReference type="Proteomes" id="UP000192393">
    <property type="component" value="Unassembled WGS sequence"/>
</dbReference>
<organism evidence="1 2">
    <name type="scientific">Moheibacter sediminis</name>
    <dbReference type="NCBI Taxonomy" id="1434700"/>
    <lineage>
        <taxon>Bacteria</taxon>
        <taxon>Pseudomonadati</taxon>
        <taxon>Bacteroidota</taxon>
        <taxon>Flavobacteriia</taxon>
        <taxon>Flavobacteriales</taxon>
        <taxon>Weeksellaceae</taxon>
        <taxon>Moheibacter</taxon>
    </lineage>
</organism>
<sequence length="30" mass="3511">MQGGIFVISPYSKKRLKYEARTHRNSVSEK</sequence>
<dbReference type="AlphaFoldDB" id="A0A1W1ZRD4"/>
<gene>
    <name evidence="1" type="ORF">SAMN06296427_103167</name>
</gene>
<reference evidence="1 2" key="1">
    <citation type="submission" date="2017-04" db="EMBL/GenBank/DDBJ databases">
        <authorList>
            <person name="Afonso C.L."/>
            <person name="Miller P.J."/>
            <person name="Scott M.A."/>
            <person name="Spackman E."/>
            <person name="Goraichik I."/>
            <person name="Dimitrov K.M."/>
            <person name="Suarez D.L."/>
            <person name="Swayne D.E."/>
        </authorList>
    </citation>
    <scope>NUCLEOTIDE SEQUENCE [LARGE SCALE GENOMIC DNA]</scope>
    <source>
        <strain evidence="1 2">CGMCC 1.12708</strain>
    </source>
</reference>
<proteinExistence type="predicted"/>
<dbReference type="EMBL" id="FWXS01000003">
    <property type="protein sequence ID" value="SMC50853.1"/>
    <property type="molecule type" value="Genomic_DNA"/>
</dbReference>
<evidence type="ECO:0000313" key="1">
    <source>
        <dbReference type="EMBL" id="SMC50853.1"/>
    </source>
</evidence>
<protein>
    <submittedName>
        <fullName evidence="1">Uncharacterized protein</fullName>
    </submittedName>
</protein>
<name>A0A1W1ZRD4_9FLAO</name>
<evidence type="ECO:0000313" key="2">
    <source>
        <dbReference type="Proteomes" id="UP000192393"/>
    </source>
</evidence>
<accession>A0A1W1ZRD4</accession>
<keyword evidence="2" id="KW-1185">Reference proteome</keyword>